<evidence type="ECO:0000313" key="3">
    <source>
        <dbReference type="Proteomes" id="UP000659496"/>
    </source>
</evidence>
<gene>
    <name evidence="2" type="ORF">H9659_11160</name>
</gene>
<protein>
    <recommendedName>
        <fullName evidence="4">Transporter</fullName>
    </recommendedName>
</protein>
<proteinExistence type="predicted"/>
<name>A0ABR8PL32_9BACL</name>
<evidence type="ECO:0000256" key="1">
    <source>
        <dbReference type="SAM" id="MobiDB-lite"/>
    </source>
</evidence>
<evidence type="ECO:0000313" key="2">
    <source>
        <dbReference type="EMBL" id="MBD7908891.1"/>
    </source>
</evidence>
<sequence>MNSNEYGEEQWFPQLPEGYVQQPGSQDDWNATAMHVNPQQTAVNGWNQQTSPGWNDWQNPSHHHQQQGWPGWPNSPQHPGWPGFPQQPNWPWQGGGNQPTPPPGPGGGGNQQSAPTSPPPSQTPAYPDQQLMRVDPGGIRGCMFRYTYIWTSRNRGFWFFPTFVGRTSVAGFQWNNQWRRWVYTGIDLDRIDAFTCI</sequence>
<evidence type="ECO:0008006" key="4">
    <source>
        <dbReference type="Google" id="ProtNLM"/>
    </source>
</evidence>
<organism evidence="2 3">
    <name type="scientific">Sporosarcina gallistercoris</name>
    <dbReference type="NCBI Taxonomy" id="2762245"/>
    <lineage>
        <taxon>Bacteria</taxon>
        <taxon>Bacillati</taxon>
        <taxon>Bacillota</taxon>
        <taxon>Bacilli</taxon>
        <taxon>Bacillales</taxon>
        <taxon>Caryophanaceae</taxon>
        <taxon>Sporosarcina</taxon>
    </lineage>
</organism>
<feature type="region of interest" description="Disordered" evidence="1">
    <location>
        <begin position="1"/>
        <end position="132"/>
    </location>
</feature>
<accession>A0ABR8PL32</accession>
<feature type="compositionally biased region" description="Polar residues" evidence="1">
    <location>
        <begin position="37"/>
        <end position="60"/>
    </location>
</feature>
<keyword evidence="3" id="KW-1185">Reference proteome</keyword>
<comment type="caution">
    <text evidence="2">The sequence shown here is derived from an EMBL/GenBank/DDBJ whole genome shotgun (WGS) entry which is preliminary data.</text>
</comment>
<dbReference type="EMBL" id="JACSQY010000008">
    <property type="protein sequence ID" value="MBD7908891.1"/>
    <property type="molecule type" value="Genomic_DNA"/>
</dbReference>
<reference evidence="2 3" key="1">
    <citation type="submission" date="2020-08" db="EMBL/GenBank/DDBJ databases">
        <title>A Genomic Blueprint of the Chicken Gut Microbiome.</title>
        <authorList>
            <person name="Gilroy R."/>
            <person name="Ravi A."/>
            <person name="Getino M."/>
            <person name="Pursley I."/>
            <person name="Horton D.L."/>
            <person name="Alikhan N.-F."/>
            <person name="Baker D."/>
            <person name="Gharbi K."/>
            <person name="Hall N."/>
            <person name="Watson M."/>
            <person name="Adriaenssens E.M."/>
            <person name="Foster-Nyarko E."/>
            <person name="Jarju S."/>
            <person name="Secka A."/>
            <person name="Antonio M."/>
            <person name="Oren A."/>
            <person name="Chaudhuri R."/>
            <person name="La Ragione R.M."/>
            <person name="Hildebrand F."/>
            <person name="Pallen M.J."/>
        </authorList>
    </citation>
    <scope>NUCLEOTIDE SEQUENCE [LARGE SCALE GENOMIC DNA]</scope>
    <source>
        <strain evidence="2 3">Sa3CUA8</strain>
    </source>
</reference>
<dbReference type="Proteomes" id="UP000659496">
    <property type="component" value="Unassembled WGS sequence"/>
</dbReference>